<feature type="repeat" description="TPR" evidence="1">
    <location>
        <begin position="118"/>
        <end position="151"/>
    </location>
</feature>
<dbReference type="SUPFAM" id="SSF48452">
    <property type="entry name" value="TPR-like"/>
    <property type="match status" value="2"/>
</dbReference>
<dbReference type="OrthoDB" id="5699219at2"/>
<dbReference type="InterPro" id="IPR011990">
    <property type="entry name" value="TPR-like_helical_dom_sf"/>
</dbReference>
<dbReference type="PANTHER" id="PTHR12558">
    <property type="entry name" value="CELL DIVISION CYCLE 16,23,27"/>
    <property type="match status" value="1"/>
</dbReference>
<feature type="repeat" description="TPR" evidence="1">
    <location>
        <begin position="152"/>
        <end position="185"/>
    </location>
</feature>
<dbReference type="Gene3D" id="1.25.40.10">
    <property type="entry name" value="Tetratricopeptide repeat domain"/>
    <property type="match status" value="2"/>
</dbReference>
<evidence type="ECO:0000313" key="3">
    <source>
        <dbReference type="Proteomes" id="UP000287563"/>
    </source>
</evidence>
<organism evidence="2 3">
    <name type="scientific">Photobacterium chitinilyticum</name>
    <dbReference type="NCBI Taxonomy" id="2485123"/>
    <lineage>
        <taxon>Bacteria</taxon>
        <taxon>Pseudomonadati</taxon>
        <taxon>Pseudomonadota</taxon>
        <taxon>Gammaproteobacteria</taxon>
        <taxon>Vibrionales</taxon>
        <taxon>Vibrionaceae</taxon>
        <taxon>Photobacterium</taxon>
    </lineage>
</organism>
<feature type="repeat" description="TPR" evidence="1">
    <location>
        <begin position="326"/>
        <end position="359"/>
    </location>
</feature>
<evidence type="ECO:0000313" key="2">
    <source>
        <dbReference type="EMBL" id="RWX56204.1"/>
    </source>
</evidence>
<dbReference type="Pfam" id="PF13431">
    <property type="entry name" value="TPR_17"/>
    <property type="match status" value="1"/>
</dbReference>
<dbReference type="Proteomes" id="UP000287563">
    <property type="component" value="Unassembled WGS sequence"/>
</dbReference>
<dbReference type="Pfam" id="PF14559">
    <property type="entry name" value="TPR_19"/>
    <property type="match status" value="2"/>
</dbReference>
<dbReference type="PANTHER" id="PTHR12558:SF13">
    <property type="entry name" value="CELL DIVISION CYCLE PROTEIN 27 HOMOLOG"/>
    <property type="match status" value="1"/>
</dbReference>
<proteinExistence type="predicted"/>
<reference evidence="2 3" key="1">
    <citation type="submission" date="2018-11" db="EMBL/GenBank/DDBJ databases">
        <title>Photobacterium sp. BEI247 sp. nov., a marine bacterium isolated from Yongle Blue Hole in the South China Sea.</title>
        <authorList>
            <person name="Wang X."/>
        </authorList>
    </citation>
    <scope>NUCLEOTIDE SEQUENCE [LARGE SCALE GENOMIC DNA]</scope>
    <source>
        <strain evidence="3">BEI247</strain>
    </source>
</reference>
<accession>A0A444JSX4</accession>
<dbReference type="RefSeq" id="WP_128783291.1">
    <property type="nucleotide sequence ID" value="NZ_RJLM01000002.1"/>
</dbReference>
<dbReference type="SMART" id="SM00028">
    <property type="entry name" value="TPR"/>
    <property type="match status" value="6"/>
</dbReference>
<dbReference type="AlphaFoldDB" id="A0A444JSX4"/>
<dbReference type="EMBL" id="RJLM01000002">
    <property type="protein sequence ID" value="RWX56204.1"/>
    <property type="molecule type" value="Genomic_DNA"/>
</dbReference>
<gene>
    <name evidence="2" type="ORF">EDI28_07940</name>
</gene>
<keyword evidence="3" id="KW-1185">Reference proteome</keyword>
<feature type="repeat" description="TPR" evidence="1">
    <location>
        <begin position="394"/>
        <end position="427"/>
    </location>
</feature>
<dbReference type="PROSITE" id="PS50005">
    <property type="entry name" value="TPR"/>
    <property type="match status" value="4"/>
</dbReference>
<evidence type="ECO:0000256" key="1">
    <source>
        <dbReference type="PROSITE-ProRule" id="PRU00339"/>
    </source>
</evidence>
<keyword evidence="1" id="KW-0802">TPR repeat</keyword>
<sequence>MKIFSQLIAVFIITIISPESYASVTVSKPSITVDFSRQPLLKREATFSDSEARLLAKVQPLLEKQQYAKTLKQLKTSQPKESSAAYDFLLGQLAFSLKQPGTAETYFLSALKKQPDFVRAHDNLGILYLQNNQYQKAKRHLTQSISLGGANGRLYGYLGYIHLQSENYQGATAAYQQAALLEPEDTSWQQGLLQSYVASGAHSQAKSMLQPMLEKTPNDAQLWLLRANIALSEDSVVESISSLEVAYRLGKRKATAWQLADLYLQQKQFSLASHYYLSQPSEIAKNYQRLDRAIQYLLNIDELDTAKKLIAAASKQHPKLSTNASGKLYTRVGQLALRQGQLTTATTNLNKALKRSPVNGEALLALATVKTEQGNNNDAELLLIRAAGINQSRLQALQQYAQLSLDQNRYGKALSLLEQAKQLAPENQRQLDQHIKVVERLVNR</sequence>
<dbReference type="InterPro" id="IPR019734">
    <property type="entry name" value="TPR_rpt"/>
</dbReference>
<name>A0A444JSX4_9GAMM</name>
<protein>
    <submittedName>
        <fullName evidence="2">Uncharacterized protein</fullName>
    </submittedName>
</protein>
<comment type="caution">
    <text evidence="2">The sequence shown here is derived from an EMBL/GenBank/DDBJ whole genome shotgun (WGS) entry which is preliminary data.</text>
</comment>